<proteinExistence type="predicted"/>
<organism evidence="1 2">
    <name type="scientific">Sphingobium lignivorans</name>
    <dbReference type="NCBI Taxonomy" id="2735886"/>
    <lineage>
        <taxon>Bacteria</taxon>
        <taxon>Pseudomonadati</taxon>
        <taxon>Pseudomonadota</taxon>
        <taxon>Alphaproteobacteria</taxon>
        <taxon>Sphingomonadales</taxon>
        <taxon>Sphingomonadaceae</taxon>
        <taxon>Sphingobium</taxon>
    </lineage>
</organism>
<keyword evidence="2" id="KW-1185">Reference proteome</keyword>
<dbReference type="EMBL" id="JACHKA010000001">
    <property type="protein sequence ID" value="MBB5985921.1"/>
    <property type="molecule type" value="Genomic_DNA"/>
</dbReference>
<accession>A0ABR6NF81</accession>
<protein>
    <submittedName>
        <fullName evidence="1">Capsid protein</fullName>
    </submittedName>
</protein>
<reference evidence="1 2" key="1">
    <citation type="submission" date="2020-08" db="EMBL/GenBank/DDBJ databases">
        <title>Exploring microbial biodiversity for novel pathways involved in the catabolism of aromatic compounds derived from lignin.</title>
        <authorList>
            <person name="Elkins J."/>
        </authorList>
    </citation>
    <scope>NUCLEOTIDE SEQUENCE [LARGE SCALE GENOMIC DNA]</scope>
    <source>
        <strain evidence="1 2">B1D3A</strain>
    </source>
</reference>
<comment type="caution">
    <text evidence="1">The sequence shown here is derived from an EMBL/GenBank/DDBJ whole genome shotgun (WGS) entry which is preliminary data.</text>
</comment>
<gene>
    <name evidence="1" type="ORF">HNP60_001895</name>
</gene>
<dbReference type="RefSeq" id="WP_184152838.1">
    <property type="nucleotide sequence ID" value="NZ_JACHKA010000001.1"/>
</dbReference>
<evidence type="ECO:0000313" key="2">
    <source>
        <dbReference type="Proteomes" id="UP001138540"/>
    </source>
</evidence>
<sequence>MSEDKPIVIPSEPIAMLTAPEYSLDYDEFVKRALKRIADSLGISYEQLSRDYLR</sequence>
<name>A0ABR6NF81_9SPHN</name>
<dbReference type="Proteomes" id="UP001138540">
    <property type="component" value="Unassembled WGS sequence"/>
</dbReference>
<evidence type="ECO:0000313" key="1">
    <source>
        <dbReference type="EMBL" id="MBB5985921.1"/>
    </source>
</evidence>